<comment type="catalytic activity">
    <reaction evidence="6">
        <text>7,8-dihydroneopterin 3'-triphosphate + H2O = 6-carboxy-5,6,7,8-tetrahydropterin + triphosphate + acetaldehyde + 2 H(+)</text>
        <dbReference type="Rhea" id="RHEA:27966"/>
        <dbReference type="ChEBI" id="CHEBI:15343"/>
        <dbReference type="ChEBI" id="CHEBI:15377"/>
        <dbReference type="ChEBI" id="CHEBI:15378"/>
        <dbReference type="ChEBI" id="CHEBI:18036"/>
        <dbReference type="ChEBI" id="CHEBI:58462"/>
        <dbReference type="ChEBI" id="CHEBI:61032"/>
        <dbReference type="EC" id="4.1.2.50"/>
    </reaction>
</comment>
<evidence type="ECO:0000256" key="1">
    <source>
        <dbReference type="ARBA" id="ARBA00005061"/>
    </source>
</evidence>
<evidence type="ECO:0000256" key="2">
    <source>
        <dbReference type="ARBA" id="ARBA00008900"/>
    </source>
</evidence>
<dbReference type="Gene3D" id="3.30.479.10">
    <property type="entry name" value="6-pyruvoyl tetrahydropterin synthase/QueD"/>
    <property type="match status" value="1"/>
</dbReference>
<comment type="caution">
    <text evidence="7">The sequence shown here is derived from an EMBL/GenBank/DDBJ whole genome shotgun (WGS) entry which is preliminary data.</text>
</comment>
<dbReference type="InterPro" id="IPR007115">
    <property type="entry name" value="6-PTP_synth/QueD"/>
</dbReference>
<evidence type="ECO:0000313" key="7">
    <source>
        <dbReference type="EMBL" id="MCY1142130.1"/>
    </source>
</evidence>
<evidence type="ECO:0000256" key="4">
    <source>
        <dbReference type="ARBA" id="ARBA00018141"/>
    </source>
</evidence>
<proteinExistence type="inferred from homology"/>
<evidence type="ECO:0000313" key="8">
    <source>
        <dbReference type="Proteomes" id="UP001151002"/>
    </source>
</evidence>
<organism evidence="7 8">
    <name type="scientific">Paractinoplanes pyxinae</name>
    <dbReference type="NCBI Taxonomy" id="2997416"/>
    <lineage>
        <taxon>Bacteria</taxon>
        <taxon>Bacillati</taxon>
        <taxon>Actinomycetota</taxon>
        <taxon>Actinomycetes</taxon>
        <taxon>Micromonosporales</taxon>
        <taxon>Micromonosporaceae</taxon>
        <taxon>Paractinoplanes</taxon>
    </lineage>
</organism>
<protein>
    <recommendedName>
        <fullName evidence="4">6-carboxy-5,6,7,8-tetrahydropterin synthase</fullName>
        <ecNumber evidence="3">4.1.2.50</ecNumber>
    </recommendedName>
    <alternativeName>
        <fullName evidence="5">Queuosine biosynthesis protein QueD</fullName>
    </alternativeName>
</protein>
<comment type="pathway">
    <text evidence="1">Purine metabolism; 7-cyano-7-deazaguanine biosynthesis.</text>
</comment>
<dbReference type="EC" id="4.1.2.50" evidence="3"/>
<dbReference type="Proteomes" id="UP001151002">
    <property type="component" value="Unassembled WGS sequence"/>
</dbReference>
<evidence type="ECO:0000256" key="3">
    <source>
        <dbReference type="ARBA" id="ARBA00012982"/>
    </source>
</evidence>
<keyword evidence="8" id="KW-1185">Reference proteome</keyword>
<dbReference type="Pfam" id="PF01242">
    <property type="entry name" value="PTPS"/>
    <property type="match status" value="1"/>
</dbReference>
<dbReference type="InterPro" id="IPR038418">
    <property type="entry name" value="6-PTP_synth/QueD_sf"/>
</dbReference>
<comment type="similarity">
    <text evidence="2">Belongs to the PTPS family. QueD subfamily.</text>
</comment>
<sequence>MSFLVEVEHRFRAVQGLPSPVRARQGLSLLPPGHGVEVVVRAGVTFDDEQLTGRGWFFDTDAASAELVSCCAGLDQRPWTEVFEFRPTFELVARHLFGLLTPRLPQLAYVEIRDVDFGVTTRYRPG</sequence>
<gene>
    <name evidence="7" type="ORF">OWR29_29395</name>
</gene>
<evidence type="ECO:0000256" key="6">
    <source>
        <dbReference type="ARBA" id="ARBA00048807"/>
    </source>
</evidence>
<reference evidence="7" key="1">
    <citation type="submission" date="2022-11" db="EMBL/GenBank/DDBJ databases">
        <authorList>
            <person name="Somphong A."/>
            <person name="Phongsopitanun W."/>
        </authorList>
    </citation>
    <scope>NUCLEOTIDE SEQUENCE</scope>
    <source>
        <strain evidence="7">Pm04-4</strain>
    </source>
</reference>
<dbReference type="EMBL" id="JAPNTZ010000011">
    <property type="protein sequence ID" value="MCY1142130.1"/>
    <property type="molecule type" value="Genomic_DNA"/>
</dbReference>
<dbReference type="SUPFAM" id="SSF55620">
    <property type="entry name" value="Tetrahydrobiopterin biosynthesis enzymes-like"/>
    <property type="match status" value="1"/>
</dbReference>
<name>A0ABT4B6I7_9ACTN</name>
<dbReference type="RefSeq" id="WP_267566536.1">
    <property type="nucleotide sequence ID" value="NZ_JAPNTZ010000011.1"/>
</dbReference>
<accession>A0ABT4B6I7</accession>
<evidence type="ECO:0000256" key="5">
    <source>
        <dbReference type="ARBA" id="ARBA00031449"/>
    </source>
</evidence>